<evidence type="ECO:0000256" key="2">
    <source>
        <dbReference type="ARBA" id="ARBA00022723"/>
    </source>
</evidence>
<dbReference type="Proteomes" id="UP000218231">
    <property type="component" value="Unassembled WGS sequence"/>
</dbReference>
<dbReference type="AlphaFoldDB" id="A0A2A2KZ89"/>
<dbReference type="InterPro" id="IPR036396">
    <property type="entry name" value="Cyt_P450_sf"/>
</dbReference>
<dbReference type="GO" id="GO:0020037">
    <property type="term" value="F:heme binding"/>
    <property type="evidence" value="ECO:0007669"/>
    <property type="project" value="InterPro"/>
</dbReference>
<evidence type="ECO:0000256" key="3">
    <source>
        <dbReference type="ARBA" id="ARBA00023004"/>
    </source>
</evidence>
<dbReference type="GO" id="GO:0006805">
    <property type="term" value="P:xenobiotic metabolic process"/>
    <property type="evidence" value="ECO:0007669"/>
    <property type="project" value="TreeGrafter"/>
</dbReference>
<dbReference type="GO" id="GO:0016712">
    <property type="term" value="F:oxidoreductase activity, acting on paired donors, with incorporation or reduction of molecular oxygen, reduced flavin or flavoprotein as one donor, and incorporation of one atom of oxygen"/>
    <property type="evidence" value="ECO:0007669"/>
    <property type="project" value="TreeGrafter"/>
</dbReference>
<dbReference type="Gene3D" id="1.10.630.10">
    <property type="entry name" value="Cytochrome P450"/>
    <property type="match status" value="1"/>
</dbReference>
<name>A0A2A2KZ89_9BILA</name>
<dbReference type="PANTHER" id="PTHR24300:SF375">
    <property type="entry name" value="CYTOCHROME P450 FAMILY"/>
    <property type="match status" value="1"/>
</dbReference>
<evidence type="ECO:0008006" key="7">
    <source>
        <dbReference type="Google" id="ProtNLM"/>
    </source>
</evidence>
<comment type="similarity">
    <text evidence="1">Belongs to the cytochrome P450 family.</text>
</comment>
<dbReference type="GO" id="GO:0005737">
    <property type="term" value="C:cytoplasm"/>
    <property type="evidence" value="ECO:0007669"/>
    <property type="project" value="TreeGrafter"/>
</dbReference>
<dbReference type="EMBL" id="LIAE01007451">
    <property type="protein sequence ID" value="PAV79220.1"/>
    <property type="molecule type" value="Genomic_DNA"/>
</dbReference>
<dbReference type="STRING" id="2018661.A0A2A2KZ89"/>
<gene>
    <name evidence="5" type="ORF">WR25_06926</name>
</gene>
<proteinExistence type="inferred from homology"/>
<accession>A0A2A2KZ89</accession>
<organism evidence="5 6">
    <name type="scientific">Diploscapter pachys</name>
    <dbReference type="NCBI Taxonomy" id="2018661"/>
    <lineage>
        <taxon>Eukaryota</taxon>
        <taxon>Metazoa</taxon>
        <taxon>Ecdysozoa</taxon>
        <taxon>Nematoda</taxon>
        <taxon>Chromadorea</taxon>
        <taxon>Rhabditida</taxon>
        <taxon>Rhabditina</taxon>
        <taxon>Rhabditomorpha</taxon>
        <taxon>Rhabditoidea</taxon>
        <taxon>Rhabditidae</taxon>
        <taxon>Diploscapter</taxon>
    </lineage>
</organism>
<dbReference type="GO" id="GO:0006082">
    <property type="term" value="P:organic acid metabolic process"/>
    <property type="evidence" value="ECO:0007669"/>
    <property type="project" value="TreeGrafter"/>
</dbReference>
<dbReference type="SUPFAM" id="SSF48264">
    <property type="entry name" value="Cytochrome P450"/>
    <property type="match status" value="1"/>
</dbReference>
<reference evidence="5 6" key="1">
    <citation type="journal article" date="2017" name="Curr. Biol.">
        <title>Genome architecture and evolution of a unichromosomal asexual nematode.</title>
        <authorList>
            <person name="Fradin H."/>
            <person name="Zegar C."/>
            <person name="Gutwein M."/>
            <person name="Lucas J."/>
            <person name="Kovtun M."/>
            <person name="Corcoran D."/>
            <person name="Baugh L.R."/>
            <person name="Kiontke K."/>
            <person name="Gunsalus K."/>
            <person name="Fitch D.H."/>
            <person name="Piano F."/>
        </authorList>
    </citation>
    <scope>NUCLEOTIDE SEQUENCE [LARGE SCALE GENOMIC DNA]</scope>
    <source>
        <strain evidence="5">PF1309</strain>
    </source>
</reference>
<evidence type="ECO:0000313" key="5">
    <source>
        <dbReference type="EMBL" id="PAV79220.1"/>
    </source>
</evidence>
<dbReference type="GO" id="GO:0005506">
    <property type="term" value="F:iron ion binding"/>
    <property type="evidence" value="ECO:0007669"/>
    <property type="project" value="InterPro"/>
</dbReference>
<keyword evidence="6" id="KW-1185">Reference proteome</keyword>
<keyword evidence="4" id="KW-0503">Monooxygenase</keyword>
<keyword evidence="2" id="KW-0479">Metal-binding</keyword>
<sequence length="153" mass="18288">MYWRRRKLPPGGIYGVIETVGDRWQTHRRFLLQFLRDMGMGKNLMQERVRFELSRKDEFLVMRRSLAKHMKVAGEPAGAFLAMFLWTRHLPYFSGKYAAIKSNVDMMFKLFDEQIRVHQKNIDYDSEDSTDIVEAYLKEMKKREHEPDFGGFE</sequence>
<protein>
    <recommendedName>
        <fullName evidence="7">Cytochrome P450</fullName>
    </recommendedName>
</protein>
<evidence type="ECO:0000256" key="1">
    <source>
        <dbReference type="ARBA" id="ARBA00010617"/>
    </source>
</evidence>
<dbReference type="InterPro" id="IPR050182">
    <property type="entry name" value="Cytochrome_P450_fam2"/>
</dbReference>
<keyword evidence="4" id="KW-0560">Oxidoreductase</keyword>
<comment type="caution">
    <text evidence="5">The sequence shown here is derived from an EMBL/GenBank/DDBJ whole genome shotgun (WGS) entry which is preliminary data.</text>
</comment>
<dbReference type="PANTHER" id="PTHR24300">
    <property type="entry name" value="CYTOCHROME P450 508A4-RELATED"/>
    <property type="match status" value="1"/>
</dbReference>
<dbReference type="OrthoDB" id="5901898at2759"/>
<keyword evidence="3" id="KW-0408">Iron</keyword>
<evidence type="ECO:0000313" key="6">
    <source>
        <dbReference type="Proteomes" id="UP000218231"/>
    </source>
</evidence>
<evidence type="ECO:0000256" key="4">
    <source>
        <dbReference type="ARBA" id="ARBA00023033"/>
    </source>
</evidence>